<feature type="transmembrane region" description="Helical" evidence="4">
    <location>
        <begin position="39"/>
        <end position="56"/>
    </location>
</feature>
<feature type="transmembrane region" description="Helical" evidence="4">
    <location>
        <begin position="118"/>
        <end position="136"/>
    </location>
</feature>
<evidence type="ECO:0000256" key="1">
    <source>
        <dbReference type="ARBA" id="ARBA00010692"/>
    </source>
</evidence>
<dbReference type="AlphaFoldDB" id="A0A9X5IRY9"/>
<keyword evidence="2 4" id="KW-0472">Membrane</keyword>
<dbReference type="Proteomes" id="UP000774283">
    <property type="component" value="Unassembled WGS sequence"/>
</dbReference>
<dbReference type="RefSeq" id="WP_168447528.1">
    <property type="nucleotide sequence ID" value="NZ_JAAXOW010000002.1"/>
</dbReference>
<organism evidence="5 6">
    <name type="scientific">Sanguibacter hominis ATCC BAA-789</name>
    <dbReference type="NCBI Taxonomy" id="1312740"/>
    <lineage>
        <taxon>Bacteria</taxon>
        <taxon>Bacillati</taxon>
        <taxon>Actinomycetota</taxon>
        <taxon>Actinomycetes</taxon>
        <taxon>Micrococcales</taxon>
        <taxon>Sanguibacteraceae</taxon>
        <taxon>Sanguibacter</taxon>
    </lineage>
</organism>
<keyword evidence="2" id="KW-0813">Transport</keyword>
<dbReference type="PANTHER" id="PTHR34295">
    <property type="entry name" value="BIOTIN TRANSPORTER BIOY"/>
    <property type="match status" value="1"/>
</dbReference>
<evidence type="ECO:0000256" key="4">
    <source>
        <dbReference type="SAM" id="Phobius"/>
    </source>
</evidence>
<accession>A0A9X5IRY9</accession>
<keyword evidence="4" id="KW-0812">Transmembrane</keyword>
<dbReference type="Pfam" id="PF02632">
    <property type="entry name" value="BioY"/>
    <property type="match status" value="1"/>
</dbReference>
<evidence type="ECO:0000256" key="3">
    <source>
        <dbReference type="SAM" id="MobiDB-lite"/>
    </source>
</evidence>
<name>A0A9X5IRY9_9MICO</name>
<comment type="caution">
    <text evidence="5">The sequence shown here is derived from an EMBL/GenBank/DDBJ whole genome shotgun (WGS) entry which is preliminary data.</text>
</comment>
<evidence type="ECO:0000313" key="5">
    <source>
        <dbReference type="EMBL" id="NKX93514.1"/>
    </source>
</evidence>
<feature type="transmembrane region" description="Helical" evidence="4">
    <location>
        <begin position="143"/>
        <end position="165"/>
    </location>
</feature>
<evidence type="ECO:0000256" key="2">
    <source>
        <dbReference type="PIRNR" id="PIRNR016661"/>
    </source>
</evidence>
<feature type="region of interest" description="Disordered" evidence="3">
    <location>
        <begin position="1"/>
        <end position="27"/>
    </location>
</feature>
<dbReference type="PANTHER" id="PTHR34295:SF1">
    <property type="entry name" value="BIOTIN TRANSPORTER BIOY"/>
    <property type="match status" value="1"/>
</dbReference>
<keyword evidence="4" id="KW-1133">Transmembrane helix</keyword>
<protein>
    <recommendedName>
        <fullName evidence="2">Biotin transporter</fullName>
    </recommendedName>
</protein>
<dbReference type="GO" id="GO:0015225">
    <property type="term" value="F:biotin transmembrane transporter activity"/>
    <property type="evidence" value="ECO:0007669"/>
    <property type="project" value="UniProtKB-UniRule"/>
</dbReference>
<comment type="similarity">
    <text evidence="1 2">Belongs to the BioY family.</text>
</comment>
<proteinExistence type="inferred from homology"/>
<feature type="compositionally biased region" description="Low complexity" evidence="3">
    <location>
        <begin position="13"/>
        <end position="27"/>
    </location>
</feature>
<keyword evidence="6" id="KW-1185">Reference proteome</keyword>
<dbReference type="Gene3D" id="1.10.1760.20">
    <property type="match status" value="1"/>
</dbReference>
<evidence type="ECO:0000313" key="6">
    <source>
        <dbReference type="Proteomes" id="UP000774283"/>
    </source>
</evidence>
<dbReference type="InterPro" id="IPR003784">
    <property type="entry name" value="BioY"/>
</dbReference>
<dbReference type="GO" id="GO:0005886">
    <property type="term" value="C:plasma membrane"/>
    <property type="evidence" value="ECO:0007669"/>
    <property type="project" value="UniProtKB-SubCell"/>
</dbReference>
<keyword evidence="2" id="KW-1003">Cell membrane</keyword>
<reference evidence="5 6" key="1">
    <citation type="submission" date="2020-04" db="EMBL/GenBank/DDBJ databases">
        <title>MicrobeNet Type strains.</title>
        <authorList>
            <person name="Nicholson A.C."/>
        </authorList>
    </citation>
    <scope>NUCLEOTIDE SEQUENCE [LARGE SCALE GENOMIC DNA]</scope>
    <source>
        <strain evidence="5 6">ATCC BAA-789</strain>
    </source>
</reference>
<dbReference type="EMBL" id="JAAXOW010000002">
    <property type="protein sequence ID" value="NKX93514.1"/>
    <property type="molecule type" value="Genomic_DNA"/>
</dbReference>
<gene>
    <name evidence="5" type="ORF">HF995_09560</name>
</gene>
<comment type="subcellular location">
    <subcellularLocation>
        <location evidence="2">Cell membrane</location>
        <topology evidence="2">Multi-pass membrane protein</topology>
    </subcellularLocation>
</comment>
<sequence length="222" mass="22121">MPGSTVDPTDATVASAPGDAAPVPDAPLAPRARSAPTEIALVATFAALLAVCSLLAVTFGAVPVPVTLQTFAVLLAGAVLGPRLGPLAVLLHLVVGLVGLPVLAGAKGGLAVLAGPSAGYLLAFPLAAFATGAIVAAMRRRGVALVAVTLLAGIVGTLVIYAVGVPVMAWRAGMSLEAAVAFNNIFVPFDLAKVALVTVTAPAVHRAFPDLLPALRRRHEAA</sequence>
<dbReference type="PIRSF" id="PIRSF016661">
    <property type="entry name" value="BioY"/>
    <property type="match status" value="1"/>
</dbReference>